<feature type="region of interest" description="Disordered" evidence="2">
    <location>
        <begin position="216"/>
        <end position="251"/>
    </location>
</feature>
<comment type="caution">
    <text evidence="3">The sequence shown here is derived from an EMBL/GenBank/DDBJ whole genome shotgun (WGS) entry which is preliminary data.</text>
</comment>
<keyword evidence="1" id="KW-0175">Coiled coil</keyword>
<evidence type="ECO:0000256" key="2">
    <source>
        <dbReference type="SAM" id="MobiDB-lite"/>
    </source>
</evidence>
<feature type="region of interest" description="Disordered" evidence="2">
    <location>
        <begin position="119"/>
        <end position="198"/>
    </location>
</feature>
<feature type="compositionally biased region" description="Basic and acidic residues" evidence="2">
    <location>
        <begin position="165"/>
        <end position="180"/>
    </location>
</feature>
<evidence type="ECO:0000256" key="1">
    <source>
        <dbReference type="SAM" id="Coils"/>
    </source>
</evidence>
<sequence>MTLARSGPNSSPHLGSNDGGNEELVNFAGSSKLPHDDYQDEQVVNARVPQSSTLPVFDIIYDKLMGMKLSPYLDRELLGYIRPPLTQDQIKQALAQIQGEPCPRGLPEMTPLDSLEELGQPGTSGDKRVPEIDINAPPEPLGAIPVVEGSKKRSKTQEGTSTKRQKTEGSGDETTKELRSRKPSTVTEPATCGTKKKTGKKTLVIQDVVVRNVEQRTHQEDATEHSQSEDVQHAGDTTGAGEASIGDEGENIIPRVSIVTETSQGGSAATKEGRLEATLQVVAETTTITQKMHQLMESDIAERITTKSTPVPTDNQEENQERSLVAIGSPTRVASGSPIEKDSPTRFIYDLRDRREVMLKDLDRQLREHELEIREELRRKKDESPPVVIAEMHRMEAELVRLQ</sequence>
<dbReference type="EMBL" id="JBJQOH010000006">
    <property type="protein sequence ID" value="KAL3685017.1"/>
    <property type="molecule type" value="Genomic_DNA"/>
</dbReference>
<proteinExistence type="predicted"/>
<feature type="coiled-coil region" evidence="1">
    <location>
        <begin position="352"/>
        <end position="379"/>
    </location>
</feature>
<name>A0ABD3H361_9MARC</name>
<feature type="compositionally biased region" description="Basic and acidic residues" evidence="2">
    <location>
        <begin position="216"/>
        <end position="233"/>
    </location>
</feature>
<protein>
    <submittedName>
        <fullName evidence="3">Uncharacterized protein</fullName>
    </submittedName>
</protein>
<keyword evidence="4" id="KW-1185">Reference proteome</keyword>
<feature type="region of interest" description="Disordered" evidence="2">
    <location>
        <begin position="307"/>
        <end position="342"/>
    </location>
</feature>
<organism evidence="3 4">
    <name type="scientific">Riccia sorocarpa</name>
    <dbReference type="NCBI Taxonomy" id="122646"/>
    <lineage>
        <taxon>Eukaryota</taxon>
        <taxon>Viridiplantae</taxon>
        <taxon>Streptophyta</taxon>
        <taxon>Embryophyta</taxon>
        <taxon>Marchantiophyta</taxon>
        <taxon>Marchantiopsida</taxon>
        <taxon>Marchantiidae</taxon>
        <taxon>Marchantiales</taxon>
        <taxon>Ricciaceae</taxon>
        <taxon>Riccia</taxon>
    </lineage>
</organism>
<dbReference type="AlphaFoldDB" id="A0ABD3H361"/>
<gene>
    <name evidence="3" type="ORF">R1sor_003039</name>
</gene>
<evidence type="ECO:0000313" key="4">
    <source>
        <dbReference type="Proteomes" id="UP001633002"/>
    </source>
</evidence>
<reference evidence="3 4" key="1">
    <citation type="submission" date="2024-09" db="EMBL/GenBank/DDBJ databases">
        <title>Chromosome-scale assembly of Riccia sorocarpa.</title>
        <authorList>
            <person name="Paukszto L."/>
        </authorList>
    </citation>
    <scope>NUCLEOTIDE SEQUENCE [LARGE SCALE GENOMIC DNA]</scope>
    <source>
        <strain evidence="3">LP-2024</strain>
        <tissue evidence="3">Aerial parts of the thallus</tissue>
    </source>
</reference>
<dbReference type="Proteomes" id="UP001633002">
    <property type="component" value="Unassembled WGS sequence"/>
</dbReference>
<accession>A0ABD3H361</accession>
<feature type="region of interest" description="Disordered" evidence="2">
    <location>
        <begin position="1"/>
        <end position="36"/>
    </location>
</feature>
<evidence type="ECO:0000313" key="3">
    <source>
        <dbReference type="EMBL" id="KAL3685017.1"/>
    </source>
</evidence>